<name>A0ABT1C895_9HYPH</name>
<protein>
    <recommendedName>
        <fullName evidence="5">Alanine and proline-rich secreted protein Apa</fullName>
    </recommendedName>
</protein>
<feature type="chain" id="PRO_5046034634" description="Alanine and proline-rich secreted protein Apa" evidence="2">
    <location>
        <begin position="33"/>
        <end position="245"/>
    </location>
</feature>
<reference evidence="3 4" key="1">
    <citation type="submission" date="2022-06" db="EMBL/GenBank/DDBJ databases">
        <title>Mesorhizobium sp. strain RP14 Genome sequencing and assembly.</title>
        <authorList>
            <person name="Kim I."/>
        </authorList>
    </citation>
    <scope>NUCLEOTIDE SEQUENCE [LARGE SCALE GENOMIC DNA]</scope>
    <source>
        <strain evidence="4">RP14(2022)</strain>
    </source>
</reference>
<feature type="signal peptide" evidence="2">
    <location>
        <begin position="1"/>
        <end position="32"/>
    </location>
</feature>
<dbReference type="Proteomes" id="UP001205906">
    <property type="component" value="Unassembled WGS sequence"/>
</dbReference>
<organism evidence="3 4">
    <name type="scientific">Mesorhizobium liriopis</name>
    <dbReference type="NCBI Taxonomy" id="2953882"/>
    <lineage>
        <taxon>Bacteria</taxon>
        <taxon>Pseudomonadati</taxon>
        <taxon>Pseudomonadota</taxon>
        <taxon>Alphaproteobacteria</taxon>
        <taxon>Hyphomicrobiales</taxon>
        <taxon>Phyllobacteriaceae</taxon>
        <taxon>Mesorhizobium</taxon>
    </lineage>
</organism>
<evidence type="ECO:0008006" key="5">
    <source>
        <dbReference type="Google" id="ProtNLM"/>
    </source>
</evidence>
<sequence>MTITPNRLTASRALLLALTLGVSSFVSSSAWALSEIQREEIPAPAGEQPTQSAPDATTPAQPEAGEGAETPAPEGGDKAQAPTAEEDETPPPPIEYDLPKLPEAVKRTHDQLIEIAKSGEIEKLRPLLGTGDEATQLSVGEVSSDPIEFLKSASGDGQGYEILAILQEILSAGFVHLDAGEPEELYVWPYFFAVPLDTLDGRQQVELFKLITAGDFEEMKSVGNYIFYRAGITPQGRFAFFLAGD</sequence>
<evidence type="ECO:0000256" key="2">
    <source>
        <dbReference type="SAM" id="SignalP"/>
    </source>
</evidence>
<accession>A0ABT1C895</accession>
<comment type="caution">
    <text evidence="3">The sequence shown here is derived from an EMBL/GenBank/DDBJ whole genome shotgun (WGS) entry which is preliminary data.</text>
</comment>
<keyword evidence="4" id="KW-1185">Reference proteome</keyword>
<evidence type="ECO:0000256" key="1">
    <source>
        <dbReference type="SAM" id="MobiDB-lite"/>
    </source>
</evidence>
<dbReference type="EMBL" id="JAMXQS010000006">
    <property type="protein sequence ID" value="MCO6050708.1"/>
    <property type="molecule type" value="Genomic_DNA"/>
</dbReference>
<feature type="region of interest" description="Disordered" evidence="1">
    <location>
        <begin position="39"/>
        <end position="98"/>
    </location>
</feature>
<gene>
    <name evidence="3" type="ORF">NGM99_13045</name>
</gene>
<evidence type="ECO:0000313" key="4">
    <source>
        <dbReference type="Proteomes" id="UP001205906"/>
    </source>
</evidence>
<feature type="compositionally biased region" description="Low complexity" evidence="1">
    <location>
        <begin position="58"/>
        <end position="74"/>
    </location>
</feature>
<dbReference type="RefSeq" id="WP_252819573.1">
    <property type="nucleotide sequence ID" value="NZ_JAMXQS010000006.1"/>
</dbReference>
<keyword evidence="2" id="KW-0732">Signal</keyword>
<evidence type="ECO:0000313" key="3">
    <source>
        <dbReference type="EMBL" id="MCO6050708.1"/>
    </source>
</evidence>
<proteinExistence type="predicted"/>